<gene>
    <name evidence="1" type="ORF">GCM10009433_01510</name>
</gene>
<comment type="caution">
    <text evidence="1">The sequence shown here is derived from an EMBL/GenBank/DDBJ whole genome shotgun (WGS) entry which is preliminary data.</text>
</comment>
<evidence type="ECO:0000313" key="2">
    <source>
        <dbReference type="Proteomes" id="UP001500185"/>
    </source>
</evidence>
<sequence>MNIQNNMKLLGLIFFLFPVVLISQNQQQLQILGKIQNEHLPVQDVIITNISTGEFSESNDNGEFKIKGSAGDTLNFSHIAFSSFNEKLTDVILALEVLNIQVSDKVNTLDEVTVNAFPNINAVSLRIVDHKAVELTPNERRLQTAGDFKPIHLLAILGGSLPLDPILNKISGRTDKLKKLVKFDQDEDYFDFIIDNQSDFIKTTLNISKEEFNRFIYVLVDNAEIKKAIETNNNTQLQFFIQDLALQFKDKQRIEK</sequence>
<name>A0ABN1K0S5_9FLAO</name>
<evidence type="ECO:0000313" key="1">
    <source>
        <dbReference type="EMBL" id="GAA0751438.1"/>
    </source>
</evidence>
<organism evidence="1 2">
    <name type="scientific">Psychroflexus lacisalsi</name>
    <dbReference type="NCBI Taxonomy" id="503928"/>
    <lineage>
        <taxon>Bacteria</taxon>
        <taxon>Pseudomonadati</taxon>
        <taxon>Bacteroidota</taxon>
        <taxon>Flavobacteriia</taxon>
        <taxon>Flavobacteriales</taxon>
        <taxon>Flavobacteriaceae</taxon>
        <taxon>Psychroflexus</taxon>
    </lineage>
</organism>
<dbReference type="InterPro" id="IPR008969">
    <property type="entry name" value="CarboxyPept-like_regulatory"/>
</dbReference>
<dbReference type="EMBL" id="BAAAGG010000001">
    <property type="protein sequence ID" value="GAA0751438.1"/>
    <property type="molecule type" value="Genomic_DNA"/>
</dbReference>
<keyword evidence="2" id="KW-1185">Reference proteome</keyword>
<dbReference type="SUPFAM" id="SSF49464">
    <property type="entry name" value="Carboxypeptidase regulatory domain-like"/>
    <property type="match status" value="1"/>
</dbReference>
<accession>A0ABN1K0S5</accession>
<dbReference type="Proteomes" id="UP001500185">
    <property type="component" value="Unassembled WGS sequence"/>
</dbReference>
<evidence type="ECO:0008006" key="3">
    <source>
        <dbReference type="Google" id="ProtNLM"/>
    </source>
</evidence>
<proteinExistence type="predicted"/>
<reference evidence="1 2" key="1">
    <citation type="journal article" date="2019" name="Int. J. Syst. Evol. Microbiol.">
        <title>The Global Catalogue of Microorganisms (GCM) 10K type strain sequencing project: providing services to taxonomists for standard genome sequencing and annotation.</title>
        <authorList>
            <consortium name="The Broad Institute Genomics Platform"/>
            <consortium name="The Broad Institute Genome Sequencing Center for Infectious Disease"/>
            <person name="Wu L."/>
            <person name="Ma J."/>
        </authorList>
    </citation>
    <scope>NUCLEOTIDE SEQUENCE [LARGE SCALE GENOMIC DNA]</scope>
    <source>
        <strain evidence="1 2">JCM 16231</strain>
    </source>
</reference>
<protein>
    <recommendedName>
        <fullName evidence="3">CarboxypepD_reg-like domain-containing protein</fullName>
    </recommendedName>
</protein>